<sequence length="104" mass="11703">MSLKKQYLKSRPACKVALRVPKAAAQDVKTVHVVGDFNEWQVDATPMKALKNGDFTCTVELSTEQDQYEFRYLLDNGQWENDWAADAYIPNGMGTENSVICLAD</sequence>
<dbReference type="AlphaFoldDB" id="A0A6S6TWL9"/>
<reference evidence="2" key="1">
    <citation type="submission" date="2020-01" db="EMBL/GenBank/DDBJ databases">
        <authorList>
            <person name="Meier V. D."/>
            <person name="Meier V D."/>
        </authorList>
    </citation>
    <scope>NUCLEOTIDE SEQUENCE</scope>
    <source>
        <strain evidence="2">HLG_WM_MAG_09</strain>
    </source>
</reference>
<dbReference type="SUPFAM" id="SSF81296">
    <property type="entry name" value="E set domains"/>
    <property type="match status" value="1"/>
</dbReference>
<dbReference type="EC" id="2.4.1.18" evidence="2"/>
<feature type="domain" description="Glycoside hydrolase family 13 N-terminal" evidence="1">
    <location>
        <begin position="29"/>
        <end position="88"/>
    </location>
</feature>
<evidence type="ECO:0000313" key="2">
    <source>
        <dbReference type="EMBL" id="CAA6819516.1"/>
    </source>
</evidence>
<gene>
    <name evidence="2" type="ORF">HELGO_WM15327</name>
</gene>
<dbReference type="CDD" id="cd07184">
    <property type="entry name" value="E_set_Isoamylase_like_N"/>
    <property type="match status" value="1"/>
</dbReference>
<dbReference type="Pfam" id="PF02922">
    <property type="entry name" value="CBM_48"/>
    <property type="match status" value="1"/>
</dbReference>
<dbReference type="InterPro" id="IPR014756">
    <property type="entry name" value="Ig_E-set"/>
</dbReference>
<accession>A0A6S6TWL9</accession>
<dbReference type="GO" id="GO:0004553">
    <property type="term" value="F:hydrolase activity, hydrolyzing O-glycosyl compounds"/>
    <property type="evidence" value="ECO:0007669"/>
    <property type="project" value="InterPro"/>
</dbReference>
<name>A0A6S6TWL9_9GAMM</name>
<dbReference type="GO" id="GO:0003844">
    <property type="term" value="F:1,4-alpha-glucan branching enzyme activity"/>
    <property type="evidence" value="ECO:0007669"/>
    <property type="project" value="UniProtKB-EC"/>
</dbReference>
<dbReference type="Gene3D" id="2.60.40.10">
    <property type="entry name" value="Immunoglobulins"/>
    <property type="match status" value="1"/>
</dbReference>
<keyword evidence="2" id="KW-0328">Glycosyltransferase</keyword>
<protein>
    <submittedName>
        <fullName evidence="2">1,4-alpha-glucan branching enzyme (EC)</fullName>
        <ecNumber evidence="2">2.4.1.18</ecNumber>
    </submittedName>
</protein>
<keyword evidence="2" id="KW-0808">Transferase</keyword>
<dbReference type="InterPro" id="IPR013783">
    <property type="entry name" value="Ig-like_fold"/>
</dbReference>
<dbReference type="GO" id="GO:0005975">
    <property type="term" value="P:carbohydrate metabolic process"/>
    <property type="evidence" value="ECO:0007669"/>
    <property type="project" value="InterPro"/>
</dbReference>
<evidence type="ECO:0000259" key="1">
    <source>
        <dbReference type="Pfam" id="PF02922"/>
    </source>
</evidence>
<proteinExistence type="predicted"/>
<organism evidence="2">
    <name type="scientific">uncultured Thiotrichaceae bacterium</name>
    <dbReference type="NCBI Taxonomy" id="298394"/>
    <lineage>
        <taxon>Bacteria</taxon>
        <taxon>Pseudomonadati</taxon>
        <taxon>Pseudomonadota</taxon>
        <taxon>Gammaproteobacteria</taxon>
        <taxon>Thiotrichales</taxon>
        <taxon>Thiotrichaceae</taxon>
        <taxon>environmental samples</taxon>
    </lineage>
</organism>
<dbReference type="EMBL" id="CACVAT010000330">
    <property type="protein sequence ID" value="CAA6819516.1"/>
    <property type="molecule type" value="Genomic_DNA"/>
</dbReference>
<dbReference type="InterPro" id="IPR004193">
    <property type="entry name" value="Glyco_hydro_13_N"/>
</dbReference>